<dbReference type="EMBL" id="FZNO01000006">
    <property type="protein sequence ID" value="SNR41922.1"/>
    <property type="molecule type" value="Genomic_DNA"/>
</dbReference>
<dbReference type="AlphaFoldDB" id="A0A238W5U1"/>
<evidence type="ECO:0000256" key="9">
    <source>
        <dbReference type="SAM" id="MobiDB-lite"/>
    </source>
</evidence>
<evidence type="ECO:0000313" key="10">
    <source>
        <dbReference type="EMBL" id="SNR41922.1"/>
    </source>
</evidence>
<dbReference type="GO" id="GO:0012505">
    <property type="term" value="C:endomembrane system"/>
    <property type="evidence" value="ECO:0007669"/>
    <property type="project" value="UniProtKB-SubCell"/>
</dbReference>
<dbReference type="GO" id="GO:0015099">
    <property type="term" value="F:nickel cation transmembrane transporter activity"/>
    <property type="evidence" value="ECO:0007669"/>
    <property type="project" value="UniProtKB-UniRule"/>
</dbReference>
<feature type="transmembrane region" description="Helical" evidence="8">
    <location>
        <begin position="63"/>
        <end position="81"/>
    </location>
</feature>
<keyword evidence="6 8" id="KW-1133">Transmembrane helix</keyword>
<sequence>MTTSTPVMPRAGHAGTPAGGSWRGQDTHRLLRLLAVVAGLHVVGWGVLALLVAPQDHVVGDQVFGLGLGLTAYAFGVRHAFDVDHIGVIDGATRKLTADGKRPLSVGFWFSLGHSSVVFAMALLVATGARLASSLVQEGSAVHTALSTFGTGAAGFFLWVVGLVNLVALVGILRTRRRFRSGRLTAEQLDASLATAGALSRLLGRFTRRINHPAQAYPVGLLMGLGFDTATEVALLVLAGTAAVTLPWYAVLVLPVLFAAGMSLFDTLDGAFMTAAYDWAFARPLRKLTYNAVVTGLSVAVALVVGTIQLVSVLHDRLGLDDVVTTWISGLDLSRSGLLVVAGFVLAWVAALAWRRRPTASEALHERQGVHGGAGLGRPVDPIQA</sequence>
<gene>
    <name evidence="10" type="ORF">SAMN06272737_106142</name>
</gene>
<feature type="transmembrane region" description="Helical" evidence="8">
    <location>
        <begin position="288"/>
        <end position="313"/>
    </location>
</feature>
<comment type="similarity">
    <text evidence="2 8">Belongs to the NiCoT transporter (TC 2.A.52) family.</text>
</comment>
<feature type="transmembrane region" description="Helical" evidence="8">
    <location>
        <begin position="333"/>
        <end position="354"/>
    </location>
</feature>
<feature type="region of interest" description="Disordered" evidence="9">
    <location>
        <begin position="1"/>
        <end position="22"/>
    </location>
</feature>
<evidence type="ECO:0000256" key="1">
    <source>
        <dbReference type="ARBA" id="ARBA00004127"/>
    </source>
</evidence>
<protein>
    <recommendedName>
        <fullName evidence="8">Nickel/cobalt efflux system</fullName>
    </recommendedName>
</protein>
<dbReference type="OrthoDB" id="9776706at2"/>
<dbReference type="PANTHER" id="PTHR31611">
    <property type="entry name" value="HIGH-AFFINITY NICKEL TRANSPORT PROTEIN NIC1"/>
    <property type="match status" value="1"/>
</dbReference>
<dbReference type="InterPro" id="IPR011541">
    <property type="entry name" value="Ni/Co_transpt_high_affinity"/>
</dbReference>
<evidence type="ECO:0000256" key="2">
    <source>
        <dbReference type="ARBA" id="ARBA00010892"/>
    </source>
</evidence>
<feature type="transmembrane region" description="Helical" evidence="8">
    <location>
        <begin position="149"/>
        <end position="173"/>
    </location>
</feature>
<evidence type="ECO:0000256" key="5">
    <source>
        <dbReference type="ARBA" id="ARBA00022692"/>
    </source>
</evidence>
<evidence type="ECO:0000256" key="7">
    <source>
        <dbReference type="ARBA" id="ARBA00023136"/>
    </source>
</evidence>
<proteinExistence type="inferred from homology"/>
<evidence type="ECO:0000256" key="6">
    <source>
        <dbReference type="ARBA" id="ARBA00022989"/>
    </source>
</evidence>
<keyword evidence="11" id="KW-1185">Reference proteome</keyword>
<evidence type="ECO:0000256" key="8">
    <source>
        <dbReference type="RuleBase" id="RU362101"/>
    </source>
</evidence>
<evidence type="ECO:0000256" key="3">
    <source>
        <dbReference type="ARBA" id="ARBA00022448"/>
    </source>
</evidence>
<dbReference type="Proteomes" id="UP000198403">
    <property type="component" value="Unassembled WGS sequence"/>
</dbReference>
<dbReference type="GO" id="GO:0005886">
    <property type="term" value="C:plasma membrane"/>
    <property type="evidence" value="ECO:0007669"/>
    <property type="project" value="UniProtKB-SubCell"/>
</dbReference>
<feature type="transmembrane region" description="Helical" evidence="8">
    <location>
        <begin position="216"/>
        <end position="240"/>
    </location>
</feature>
<dbReference type="Pfam" id="PF03824">
    <property type="entry name" value="NicO"/>
    <property type="match status" value="1"/>
</dbReference>
<feature type="transmembrane region" description="Helical" evidence="8">
    <location>
        <begin position="104"/>
        <end position="129"/>
    </location>
</feature>
<evidence type="ECO:0000256" key="4">
    <source>
        <dbReference type="ARBA" id="ARBA00022596"/>
    </source>
</evidence>
<keyword evidence="4" id="KW-0533">Nickel</keyword>
<reference evidence="10 11" key="1">
    <citation type="submission" date="2017-06" db="EMBL/GenBank/DDBJ databases">
        <authorList>
            <person name="Kim H.J."/>
            <person name="Triplett B.A."/>
        </authorList>
    </citation>
    <scope>NUCLEOTIDE SEQUENCE [LARGE SCALE GENOMIC DNA]</scope>
    <source>
        <strain evidence="10 11">DSM 44272</strain>
    </source>
</reference>
<organism evidence="10 11">
    <name type="scientific">Blastococcus mobilis</name>
    <dbReference type="NCBI Taxonomy" id="1938746"/>
    <lineage>
        <taxon>Bacteria</taxon>
        <taxon>Bacillati</taxon>
        <taxon>Actinomycetota</taxon>
        <taxon>Actinomycetes</taxon>
        <taxon>Geodermatophilales</taxon>
        <taxon>Geodermatophilaceae</taxon>
        <taxon>Blastococcus</taxon>
    </lineage>
</organism>
<dbReference type="PANTHER" id="PTHR31611:SF0">
    <property type="entry name" value="HIGH-AFFINITY NICKEL TRANSPORT PROTEIN NIC1"/>
    <property type="match status" value="1"/>
</dbReference>
<accession>A0A238W5U1</accession>
<evidence type="ECO:0000313" key="11">
    <source>
        <dbReference type="Proteomes" id="UP000198403"/>
    </source>
</evidence>
<keyword evidence="5 8" id="KW-0812">Transmembrane</keyword>
<dbReference type="RefSeq" id="WP_089335943.1">
    <property type="nucleotide sequence ID" value="NZ_FZNO01000006.1"/>
</dbReference>
<name>A0A238W5U1_9ACTN</name>
<keyword evidence="7 8" id="KW-0472">Membrane</keyword>
<comment type="subcellular location">
    <subcellularLocation>
        <location evidence="8">Cell membrane</location>
        <topology evidence="8">Multi-pass membrane protein</topology>
    </subcellularLocation>
    <subcellularLocation>
        <location evidence="1">Endomembrane system</location>
        <topology evidence="1">Multi-pass membrane protein</topology>
    </subcellularLocation>
</comment>
<feature type="transmembrane region" description="Helical" evidence="8">
    <location>
        <begin position="30"/>
        <end position="51"/>
    </location>
</feature>
<keyword evidence="3 8" id="KW-0813">Transport</keyword>
<feature type="transmembrane region" description="Helical" evidence="8">
    <location>
        <begin position="246"/>
        <end position="268"/>
    </location>
</feature>
<dbReference type="InterPro" id="IPR004688">
    <property type="entry name" value="Ni/Co_transpt"/>
</dbReference>